<accession>A0A7I8V541</accession>
<keyword evidence="2" id="KW-0732">Signal</keyword>
<dbReference type="Proteomes" id="UP000549394">
    <property type="component" value="Unassembled WGS sequence"/>
</dbReference>
<feature type="signal peptide" evidence="2">
    <location>
        <begin position="1"/>
        <end position="18"/>
    </location>
</feature>
<dbReference type="EMBL" id="CAJFCJ010000001">
    <property type="protein sequence ID" value="CAD5110829.1"/>
    <property type="molecule type" value="Genomic_DNA"/>
</dbReference>
<evidence type="ECO:0000313" key="3">
    <source>
        <dbReference type="EMBL" id="CAD5110829.1"/>
    </source>
</evidence>
<organism evidence="3 4">
    <name type="scientific">Dimorphilus gyrociliatus</name>
    <dbReference type="NCBI Taxonomy" id="2664684"/>
    <lineage>
        <taxon>Eukaryota</taxon>
        <taxon>Metazoa</taxon>
        <taxon>Spiralia</taxon>
        <taxon>Lophotrochozoa</taxon>
        <taxon>Annelida</taxon>
        <taxon>Polychaeta</taxon>
        <taxon>Polychaeta incertae sedis</taxon>
        <taxon>Dinophilidae</taxon>
        <taxon>Dimorphilus</taxon>
    </lineage>
</organism>
<feature type="chain" id="PRO_5029512874" evidence="2">
    <location>
        <begin position="19"/>
        <end position="275"/>
    </location>
</feature>
<dbReference type="AlphaFoldDB" id="A0A7I8V541"/>
<reference evidence="3 4" key="1">
    <citation type="submission" date="2020-08" db="EMBL/GenBank/DDBJ databases">
        <authorList>
            <person name="Hejnol A."/>
        </authorList>
    </citation>
    <scope>NUCLEOTIDE SEQUENCE [LARGE SCALE GENOMIC DNA]</scope>
</reference>
<evidence type="ECO:0000256" key="2">
    <source>
        <dbReference type="SAM" id="SignalP"/>
    </source>
</evidence>
<sequence length="275" mass="31144">MSTNLYKVLLVIFSTTLAEKCEVEEISGIALAGVKAPYSRLIGEYTTHQEPFQCFKACCQLTIENCNTAVQYLSNGSWICVHAFCSSPETCKWTYLPNSYAAENFKRIKTETSSFVLSTTTVQTADTTEALIHSKSTSKIITRIFTSTDGTISVTDKASSTSMKPGEWKDILNKIRHKKKFSSKSPNLTEVPHSNGFMNRKRPHKHYPGMGRAFKNDDINWNMWIGIIVSLSVVLVFLLLILFRQICKKRVSSYTRLEDLDVSAKGMLWYQDDME</sequence>
<gene>
    <name evidence="3" type="ORF">DGYR_LOCUS189</name>
</gene>
<evidence type="ECO:0000256" key="1">
    <source>
        <dbReference type="SAM" id="Phobius"/>
    </source>
</evidence>
<feature type="transmembrane region" description="Helical" evidence="1">
    <location>
        <begin position="221"/>
        <end position="243"/>
    </location>
</feature>
<keyword evidence="1" id="KW-0812">Transmembrane</keyword>
<protein>
    <submittedName>
        <fullName evidence="3">DgyrCDS192</fullName>
    </submittedName>
</protein>
<comment type="caution">
    <text evidence="3">The sequence shown here is derived from an EMBL/GenBank/DDBJ whole genome shotgun (WGS) entry which is preliminary data.</text>
</comment>
<evidence type="ECO:0000313" key="4">
    <source>
        <dbReference type="Proteomes" id="UP000549394"/>
    </source>
</evidence>
<keyword evidence="4" id="KW-1185">Reference proteome</keyword>
<name>A0A7I8V541_9ANNE</name>
<keyword evidence="1" id="KW-1133">Transmembrane helix</keyword>
<keyword evidence="1" id="KW-0472">Membrane</keyword>
<proteinExistence type="predicted"/>